<keyword evidence="3" id="KW-1185">Reference proteome</keyword>
<protein>
    <submittedName>
        <fullName evidence="2">Uncharacterized protein</fullName>
    </submittedName>
</protein>
<dbReference type="AlphaFoldDB" id="A0A5B7D0Q4"/>
<evidence type="ECO:0000256" key="1">
    <source>
        <dbReference type="SAM" id="MobiDB-lite"/>
    </source>
</evidence>
<gene>
    <name evidence="2" type="ORF">E2C01_007663</name>
</gene>
<organism evidence="2 3">
    <name type="scientific">Portunus trituberculatus</name>
    <name type="common">Swimming crab</name>
    <name type="synonym">Neptunus trituberculatus</name>
    <dbReference type="NCBI Taxonomy" id="210409"/>
    <lineage>
        <taxon>Eukaryota</taxon>
        <taxon>Metazoa</taxon>
        <taxon>Ecdysozoa</taxon>
        <taxon>Arthropoda</taxon>
        <taxon>Crustacea</taxon>
        <taxon>Multicrustacea</taxon>
        <taxon>Malacostraca</taxon>
        <taxon>Eumalacostraca</taxon>
        <taxon>Eucarida</taxon>
        <taxon>Decapoda</taxon>
        <taxon>Pleocyemata</taxon>
        <taxon>Brachyura</taxon>
        <taxon>Eubrachyura</taxon>
        <taxon>Portunoidea</taxon>
        <taxon>Portunidae</taxon>
        <taxon>Portuninae</taxon>
        <taxon>Portunus</taxon>
    </lineage>
</organism>
<feature type="compositionally biased region" description="Basic and acidic residues" evidence="1">
    <location>
        <begin position="61"/>
        <end position="73"/>
    </location>
</feature>
<proteinExistence type="predicted"/>
<comment type="caution">
    <text evidence="2">The sequence shown here is derived from an EMBL/GenBank/DDBJ whole genome shotgun (WGS) entry which is preliminary data.</text>
</comment>
<evidence type="ECO:0000313" key="2">
    <source>
        <dbReference type="EMBL" id="MPC14885.1"/>
    </source>
</evidence>
<sequence length="87" mass="9706">MLCVRGWRGTRRGWGWGKMFKVQLLKQKQSHVSPALALPFRTSRRLDALLCRALISAMGREEGREGGREEGRVAGRGKGVEGVSVNR</sequence>
<feature type="region of interest" description="Disordered" evidence="1">
    <location>
        <begin position="61"/>
        <end position="87"/>
    </location>
</feature>
<reference evidence="2 3" key="1">
    <citation type="submission" date="2019-05" db="EMBL/GenBank/DDBJ databases">
        <title>Another draft genome of Portunus trituberculatus and its Hox gene families provides insights of decapod evolution.</title>
        <authorList>
            <person name="Jeong J.-H."/>
            <person name="Song I."/>
            <person name="Kim S."/>
            <person name="Choi T."/>
            <person name="Kim D."/>
            <person name="Ryu S."/>
            <person name="Kim W."/>
        </authorList>
    </citation>
    <scope>NUCLEOTIDE SEQUENCE [LARGE SCALE GENOMIC DNA]</scope>
    <source>
        <tissue evidence="2">Muscle</tissue>
    </source>
</reference>
<evidence type="ECO:0000313" key="3">
    <source>
        <dbReference type="Proteomes" id="UP000324222"/>
    </source>
</evidence>
<accession>A0A5B7D0Q4</accession>
<dbReference type="EMBL" id="VSRR010000386">
    <property type="protein sequence ID" value="MPC14885.1"/>
    <property type="molecule type" value="Genomic_DNA"/>
</dbReference>
<name>A0A5B7D0Q4_PORTR</name>
<dbReference type="Proteomes" id="UP000324222">
    <property type="component" value="Unassembled WGS sequence"/>
</dbReference>